<dbReference type="GO" id="GO:0051015">
    <property type="term" value="F:actin filament binding"/>
    <property type="evidence" value="ECO:0007669"/>
    <property type="project" value="TreeGrafter"/>
</dbReference>
<evidence type="ECO:0000313" key="12">
    <source>
        <dbReference type="Proteomes" id="UP000827986"/>
    </source>
</evidence>
<dbReference type="GO" id="GO:0007015">
    <property type="term" value="P:actin filament organization"/>
    <property type="evidence" value="ECO:0007669"/>
    <property type="project" value="TreeGrafter"/>
</dbReference>
<feature type="region of interest" description="Disordered" evidence="10">
    <location>
        <begin position="1"/>
        <end position="41"/>
    </location>
</feature>
<evidence type="ECO:0008006" key="13">
    <source>
        <dbReference type="Google" id="ProtNLM"/>
    </source>
</evidence>
<feature type="compositionally biased region" description="Polar residues" evidence="10">
    <location>
        <begin position="391"/>
        <end position="405"/>
    </location>
</feature>
<dbReference type="GO" id="GO:0005737">
    <property type="term" value="C:cytoplasm"/>
    <property type="evidence" value="ECO:0007669"/>
    <property type="project" value="TreeGrafter"/>
</dbReference>
<feature type="compositionally biased region" description="Polar residues" evidence="10">
    <location>
        <begin position="318"/>
        <end position="332"/>
    </location>
</feature>
<dbReference type="PANTHER" id="PTHR14353">
    <property type="entry name" value="MYRISTOYLATED ALANINE-RICH C-KINASE SUBSTRATE MARCKS"/>
    <property type="match status" value="1"/>
</dbReference>
<protein>
    <recommendedName>
        <fullName evidence="13">MARCKS-related protein</fullName>
    </recommendedName>
</protein>
<dbReference type="PRINTS" id="PR00963">
    <property type="entry name" value="MARCKS"/>
</dbReference>
<evidence type="ECO:0000256" key="10">
    <source>
        <dbReference type="SAM" id="MobiDB-lite"/>
    </source>
</evidence>
<evidence type="ECO:0000313" key="11">
    <source>
        <dbReference type="EMBL" id="KAH1174979.1"/>
    </source>
</evidence>
<feature type="compositionally biased region" description="Basic residues" evidence="10">
    <location>
        <begin position="269"/>
        <end position="281"/>
    </location>
</feature>
<feature type="compositionally biased region" description="Basic and acidic residues" evidence="10">
    <location>
        <begin position="356"/>
        <end position="374"/>
    </location>
</feature>
<evidence type="ECO:0000256" key="3">
    <source>
        <dbReference type="ARBA" id="ARBA00006456"/>
    </source>
</evidence>
<keyword evidence="5" id="KW-0963">Cytoplasm</keyword>
<comment type="caution">
    <text evidence="11">The sequence shown here is derived from an EMBL/GenBank/DDBJ whole genome shotgun (WGS) entry which is preliminary data.</text>
</comment>
<feature type="region of interest" description="Disordered" evidence="10">
    <location>
        <begin position="170"/>
        <end position="411"/>
    </location>
</feature>
<accession>A0A9D3X6U7</accession>
<keyword evidence="8" id="KW-0206">Cytoskeleton</keyword>
<dbReference type="GO" id="GO:0005516">
    <property type="term" value="F:calmodulin binding"/>
    <property type="evidence" value="ECO:0007669"/>
    <property type="project" value="InterPro"/>
</dbReference>
<dbReference type="GO" id="GO:0005886">
    <property type="term" value="C:plasma membrane"/>
    <property type="evidence" value="ECO:0007669"/>
    <property type="project" value="UniProtKB-SubCell"/>
</dbReference>
<keyword evidence="4" id="KW-1003">Cell membrane</keyword>
<reference evidence="11" key="1">
    <citation type="submission" date="2021-09" db="EMBL/GenBank/DDBJ databases">
        <title>The genome of Mauremys mutica provides insights into the evolution of semi-aquatic lifestyle.</title>
        <authorList>
            <person name="Gong S."/>
            <person name="Gao Y."/>
        </authorList>
    </citation>
    <scope>NUCLEOTIDE SEQUENCE</scope>
    <source>
        <strain evidence="11">MM-2020</strain>
        <tissue evidence="11">Muscle</tissue>
    </source>
</reference>
<dbReference type="PANTHER" id="PTHR14353:SF8">
    <property type="entry name" value="MARCKS-RELATED PROTEIN"/>
    <property type="match status" value="1"/>
</dbReference>
<keyword evidence="7" id="KW-0472">Membrane</keyword>
<dbReference type="EMBL" id="JAHDVG010000478">
    <property type="protein sequence ID" value="KAH1174979.1"/>
    <property type="molecule type" value="Genomic_DNA"/>
</dbReference>
<evidence type="ECO:0000256" key="6">
    <source>
        <dbReference type="ARBA" id="ARBA00022707"/>
    </source>
</evidence>
<evidence type="ECO:0000256" key="7">
    <source>
        <dbReference type="ARBA" id="ARBA00023136"/>
    </source>
</evidence>
<feature type="compositionally biased region" description="Polar residues" evidence="10">
    <location>
        <begin position="1"/>
        <end position="11"/>
    </location>
</feature>
<evidence type="ECO:0000256" key="2">
    <source>
        <dbReference type="ARBA" id="ARBA00004245"/>
    </source>
</evidence>
<name>A0A9D3X6U7_9SAUR</name>
<evidence type="ECO:0000256" key="5">
    <source>
        <dbReference type="ARBA" id="ARBA00022490"/>
    </source>
</evidence>
<evidence type="ECO:0000256" key="9">
    <source>
        <dbReference type="ARBA" id="ARBA00023288"/>
    </source>
</evidence>
<dbReference type="AlphaFoldDB" id="A0A9D3X6U7"/>
<dbReference type="GO" id="GO:0007417">
    <property type="term" value="P:central nervous system development"/>
    <property type="evidence" value="ECO:0007669"/>
    <property type="project" value="TreeGrafter"/>
</dbReference>
<dbReference type="Proteomes" id="UP000827986">
    <property type="component" value="Unassembled WGS sequence"/>
</dbReference>
<evidence type="ECO:0000256" key="4">
    <source>
        <dbReference type="ARBA" id="ARBA00022475"/>
    </source>
</evidence>
<organism evidence="11 12">
    <name type="scientific">Mauremys mutica</name>
    <name type="common">yellowpond turtle</name>
    <dbReference type="NCBI Taxonomy" id="74926"/>
    <lineage>
        <taxon>Eukaryota</taxon>
        <taxon>Metazoa</taxon>
        <taxon>Chordata</taxon>
        <taxon>Craniata</taxon>
        <taxon>Vertebrata</taxon>
        <taxon>Euteleostomi</taxon>
        <taxon>Archelosauria</taxon>
        <taxon>Testudinata</taxon>
        <taxon>Testudines</taxon>
        <taxon>Cryptodira</taxon>
        <taxon>Durocryptodira</taxon>
        <taxon>Testudinoidea</taxon>
        <taxon>Geoemydidae</taxon>
        <taxon>Geoemydinae</taxon>
        <taxon>Mauremys</taxon>
    </lineage>
</organism>
<gene>
    <name evidence="11" type="ORF">KIL84_021393</name>
</gene>
<sequence>MTQACERQNTACADVPPSRGAPSRMESDQEGPVFTSSSSQLTGGGYIKENLHLLQTDCYPPPPIHISISLSLPEGLSQEPPIQLFGGRVLFRSSQTHPIAAANCGDQEKPLWWKLQEIPAVLPWVSSFFYLTFTHHSAEAPEESRLAALQRLELNHPFCSVRLHPLPATMGSQGSKAAKGDVVAQKSADAAAVSPSKSNGQENGHVKINGDVSPKADGEAPPLNGNGSAEPVKDEAKAESGSGDAIEPAPAAEGGEAKPDGAAACKETPKKKKKFSFKKPFKLSGISFRKNKKEAGDSAVSSPTDDQAKAEAKGEGNPTCSANETEQTSITQEGKVEEKAAAVDSSPPAAEGQQEAEPKREDAEAGEAKEKEEQEQQLGESQEATAKPEESSTPVEPEASTTPAATEQKEE</sequence>
<keyword evidence="9" id="KW-0449">Lipoprotein</keyword>
<keyword evidence="6" id="KW-0519">Myristate</keyword>
<dbReference type="InterPro" id="IPR002101">
    <property type="entry name" value="MARCKS"/>
</dbReference>
<keyword evidence="12" id="KW-1185">Reference proteome</keyword>
<comment type="subcellular location">
    <subcellularLocation>
        <location evidence="1">Cell membrane</location>
        <topology evidence="1">Lipid-anchor</topology>
    </subcellularLocation>
    <subcellularLocation>
        <location evidence="2">Cytoplasm</location>
        <location evidence="2">Cytoskeleton</location>
    </subcellularLocation>
</comment>
<evidence type="ECO:0000256" key="8">
    <source>
        <dbReference type="ARBA" id="ARBA00023212"/>
    </source>
</evidence>
<feature type="compositionally biased region" description="Low complexity" evidence="10">
    <location>
        <begin position="245"/>
        <end position="264"/>
    </location>
</feature>
<proteinExistence type="inferred from homology"/>
<dbReference type="Pfam" id="PF02063">
    <property type="entry name" value="MARCKS"/>
    <property type="match status" value="1"/>
</dbReference>
<dbReference type="PROSITE" id="PS00826">
    <property type="entry name" value="MARCKS_1"/>
    <property type="match status" value="1"/>
</dbReference>
<evidence type="ECO:0000256" key="1">
    <source>
        <dbReference type="ARBA" id="ARBA00004193"/>
    </source>
</evidence>
<dbReference type="GO" id="GO:0005856">
    <property type="term" value="C:cytoskeleton"/>
    <property type="evidence" value="ECO:0007669"/>
    <property type="project" value="UniProtKB-SubCell"/>
</dbReference>
<comment type="similarity">
    <text evidence="3">Belongs to the MARCKS family.</text>
</comment>